<dbReference type="EMBL" id="JAFIMR010000003">
    <property type="protein sequence ID" value="KAI1879878.1"/>
    <property type="molecule type" value="Genomic_DNA"/>
</dbReference>
<evidence type="ECO:0000313" key="8">
    <source>
        <dbReference type="EMBL" id="KAI1879878.1"/>
    </source>
</evidence>
<keyword evidence="4 6" id="KW-0472">Membrane</keyword>
<dbReference type="PANTHER" id="PTHR33048">
    <property type="entry name" value="PTH11-LIKE INTEGRAL MEMBRANE PROTEIN (AFU_ORTHOLOGUE AFUA_5G11245)"/>
    <property type="match status" value="1"/>
</dbReference>
<dbReference type="AlphaFoldDB" id="A0A9P9WVC4"/>
<feature type="transmembrane region" description="Helical" evidence="6">
    <location>
        <begin position="112"/>
        <end position="133"/>
    </location>
</feature>
<dbReference type="Pfam" id="PF20684">
    <property type="entry name" value="Fung_rhodopsin"/>
    <property type="match status" value="1"/>
</dbReference>
<dbReference type="InterPro" id="IPR052337">
    <property type="entry name" value="SAT4-like"/>
</dbReference>
<comment type="caution">
    <text evidence="8">The sequence shown here is derived from an EMBL/GenBank/DDBJ whole genome shotgun (WGS) entry which is preliminary data.</text>
</comment>
<organism evidence="8 9">
    <name type="scientific">Neoarthrinium moseri</name>
    <dbReference type="NCBI Taxonomy" id="1658444"/>
    <lineage>
        <taxon>Eukaryota</taxon>
        <taxon>Fungi</taxon>
        <taxon>Dikarya</taxon>
        <taxon>Ascomycota</taxon>
        <taxon>Pezizomycotina</taxon>
        <taxon>Sordariomycetes</taxon>
        <taxon>Xylariomycetidae</taxon>
        <taxon>Amphisphaeriales</taxon>
        <taxon>Apiosporaceae</taxon>
        <taxon>Neoarthrinium</taxon>
    </lineage>
</organism>
<evidence type="ECO:0000256" key="4">
    <source>
        <dbReference type="ARBA" id="ARBA00023136"/>
    </source>
</evidence>
<dbReference type="Proteomes" id="UP000829685">
    <property type="component" value="Unassembled WGS sequence"/>
</dbReference>
<feature type="transmembrane region" description="Helical" evidence="6">
    <location>
        <begin position="194"/>
        <end position="211"/>
    </location>
</feature>
<reference evidence="8" key="1">
    <citation type="submission" date="2021-03" db="EMBL/GenBank/DDBJ databases">
        <title>Revisited historic fungal species revealed as producer of novel bioactive compounds through whole genome sequencing and comparative genomics.</title>
        <authorList>
            <person name="Vignolle G.A."/>
            <person name="Hochenegger N."/>
            <person name="Mach R.L."/>
            <person name="Mach-Aigner A.R."/>
            <person name="Javad Rahimi M."/>
            <person name="Salim K.A."/>
            <person name="Chan C.M."/>
            <person name="Lim L.B.L."/>
            <person name="Cai F."/>
            <person name="Druzhinina I.S."/>
            <person name="U'Ren J.M."/>
            <person name="Derntl C."/>
        </authorList>
    </citation>
    <scope>NUCLEOTIDE SEQUENCE</scope>
    <source>
        <strain evidence="8">TUCIM 5799</strain>
    </source>
</reference>
<name>A0A9P9WVC4_9PEZI</name>
<keyword evidence="2 6" id="KW-0812">Transmembrane</keyword>
<keyword evidence="9" id="KW-1185">Reference proteome</keyword>
<dbReference type="InterPro" id="IPR049326">
    <property type="entry name" value="Rhodopsin_dom_fungi"/>
</dbReference>
<feature type="transmembrane region" description="Helical" evidence="6">
    <location>
        <begin position="6"/>
        <end position="25"/>
    </location>
</feature>
<protein>
    <recommendedName>
        <fullName evidence="7">Rhodopsin domain-containing protein</fullName>
    </recommendedName>
</protein>
<evidence type="ECO:0000256" key="1">
    <source>
        <dbReference type="ARBA" id="ARBA00004141"/>
    </source>
</evidence>
<proteinExistence type="inferred from homology"/>
<evidence type="ECO:0000256" key="6">
    <source>
        <dbReference type="SAM" id="Phobius"/>
    </source>
</evidence>
<gene>
    <name evidence="8" type="ORF">JX265_001499</name>
</gene>
<evidence type="ECO:0000256" key="2">
    <source>
        <dbReference type="ARBA" id="ARBA00022692"/>
    </source>
</evidence>
<evidence type="ECO:0000259" key="7">
    <source>
        <dbReference type="Pfam" id="PF20684"/>
    </source>
</evidence>
<comment type="similarity">
    <text evidence="5">Belongs to the SAT4 family.</text>
</comment>
<dbReference type="GO" id="GO:0016020">
    <property type="term" value="C:membrane"/>
    <property type="evidence" value="ECO:0007669"/>
    <property type="project" value="UniProtKB-SubCell"/>
</dbReference>
<evidence type="ECO:0000313" key="9">
    <source>
        <dbReference type="Proteomes" id="UP000829685"/>
    </source>
</evidence>
<accession>A0A9P9WVC4</accession>
<feature type="domain" description="Rhodopsin" evidence="7">
    <location>
        <begin position="25"/>
        <end position="259"/>
    </location>
</feature>
<feature type="transmembrane region" description="Helical" evidence="6">
    <location>
        <begin position="158"/>
        <end position="182"/>
    </location>
</feature>
<sequence length="307" mass="33775">MSNAELPVQVGLWVMVGFTVLFLSLRIYSKLSRHRALWWDDYSLVAAWVMVVIGSGFISAFAAPSSGIVTASSDRVLLLFNICSMFCALASAWSKSAFALTLTRLTERAGTIFLWFIIATVNIAYTVFSISAWGRPCVVQSNSHMYLAGACWSPTAKIAVPLAVVLYSSLMDFTLALFPWKILWHTDMKDREKVGLGIAMSFGVLAGIIAVKRAVNMLGVDPVANGSYYHGRVIQCIWNVAEPCVTIVAQCIPTLRALLVDRKSRKLDADSAETYEEILKQQTVRCWNGSSHAISSSDHDFQSPSES</sequence>
<feature type="transmembrane region" description="Helical" evidence="6">
    <location>
        <begin position="45"/>
        <end position="64"/>
    </location>
</feature>
<evidence type="ECO:0000256" key="3">
    <source>
        <dbReference type="ARBA" id="ARBA00022989"/>
    </source>
</evidence>
<dbReference type="PANTHER" id="PTHR33048:SF42">
    <property type="entry name" value="INTEGRAL MEMBRANE PROTEIN"/>
    <property type="match status" value="1"/>
</dbReference>
<feature type="transmembrane region" description="Helical" evidence="6">
    <location>
        <begin position="76"/>
        <end position="100"/>
    </location>
</feature>
<keyword evidence="3 6" id="KW-1133">Transmembrane helix</keyword>
<evidence type="ECO:0000256" key="5">
    <source>
        <dbReference type="ARBA" id="ARBA00038359"/>
    </source>
</evidence>
<comment type="subcellular location">
    <subcellularLocation>
        <location evidence="1">Membrane</location>
        <topology evidence="1">Multi-pass membrane protein</topology>
    </subcellularLocation>
</comment>